<dbReference type="EMBL" id="PFGU01000024">
    <property type="protein sequence ID" value="PIW73520.1"/>
    <property type="molecule type" value="Genomic_DNA"/>
</dbReference>
<comment type="caution">
    <text evidence="2">The sequence shown here is derived from an EMBL/GenBank/DDBJ whole genome shotgun (WGS) entry which is preliminary data.</text>
</comment>
<dbReference type="SMART" id="SM00382">
    <property type="entry name" value="AAA"/>
    <property type="match status" value="1"/>
</dbReference>
<proteinExistence type="predicted"/>
<feature type="non-terminal residue" evidence="2">
    <location>
        <position position="415"/>
    </location>
</feature>
<dbReference type="InterPro" id="IPR025420">
    <property type="entry name" value="DUF4143"/>
</dbReference>
<dbReference type="InterPro" id="IPR027417">
    <property type="entry name" value="P-loop_NTPase"/>
</dbReference>
<dbReference type="Gene3D" id="3.40.50.300">
    <property type="entry name" value="P-loop containing nucleotide triphosphate hydrolases"/>
    <property type="match status" value="1"/>
</dbReference>
<evidence type="ECO:0000259" key="1">
    <source>
        <dbReference type="SMART" id="SM00382"/>
    </source>
</evidence>
<dbReference type="InterPro" id="IPR041682">
    <property type="entry name" value="AAA_14"/>
</dbReference>
<dbReference type="AlphaFoldDB" id="A0A2M7ICZ9"/>
<dbReference type="Pfam" id="PF13173">
    <property type="entry name" value="AAA_14"/>
    <property type="match status" value="1"/>
</dbReference>
<dbReference type="Pfam" id="PF13635">
    <property type="entry name" value="DUF4143"/>
    <property type="match status" value="1"/>
</dbReference>
<gene>
    <name evidence="2" type="ORF">CO005_00925</name>
</gene>
<evidence type="ECO:0000313" key="2">
    <source>
        <dbReference type="EMBL" id="PIW73520.1"/>
    </source>
</evidence>
<dbReference type="InterPro" id="IPR003593">
    <property type="entry name" value="AAA+_ATPase"/>
</dbReference>
<protein>
    <recommendedName>
        <fullName evidence="1">AAA+ ATPase domain-containing protein</fullName>
    </recommendedName>
</protein>
<evidence type="ECO:0000313" key="3">
    <source>
        <dbReference type="Proteomes" id="UP000230822"/>
    </source>
</evidence>
<dbReference type="SUPFAM" id="SSF52540">
    <property type="entry name" value="P-loop containing nucleoside triphosphate hydrolases"/>
    <property type="match status" value="1"/>
</dbReference>
<sequence length="415" mass="48846">MINNSLIKIIDFWQEVTQEKNLYDRQLVDNIDIETKEVIDIIGPRRSGKSSIMKIIIQKLKVKEGFLYINFEDPYFIDHNTPTILEELVEIYKEYYQSNLTYLFFDEVQNIDLWEKAVRKLRDSGQYKIFISGSSSKLLGSELASLLSGRHLSYQLLPLSFFEYLVFRGITIQGKKDIILKEKMLLRHFSEYLVWGGFPAVVLSKKQELLKQYYLDIIQKDIVKRYEIREKNVLNKMGVYLLTNSGKIISVLGMKKIYGISHELASTYLEYFKDAFLVFELPQFSYSVKTQQKALKKIYAVDTGLANTISFRFSEDKGRILETAVFLALKRQNKEMYYYRTKNNKEVDFLMKQKGLKNKLIQVCWDLTDEKTKKREIDNLNKAMEELRLDEGLILTYNTEDKVLIDEREITILPV</sequence>
<name>A0A2M7ICZ9_9BACT</name>
<dbReference type="Proteomes" id="UP000230822">
    <property type="component" value="Unassembled WGS sequence"/>
</dbReference>
<accession>A0A2M7ICZ9</accession>
<dbReference type="PANTHER" id="PTHR33295">
    <property type="entry name" value="ATPASE"/>
    <property type="match status" value="1"/>
</dbReference>
<feature type="domain" description="AAA+ ATPase" evidence="1">
    <location>
        <begin position="35"/>
        <end position="158"/>
    </location>
</feature>
<reference evidence="3" key="1">
    <citation type="submission" date="2017-09" db="EMBL/GenBank/DDBJ databases">
        <title>Depth-based differentiation of microbial function through sediment-hosted aquifers and enrichment of novel symbionts in the deep terrestrial subsurface.</title>
        <authorList>
            <person name="Probst A.J."/>
            <person name="Ladd B."/>
            <person name="Jarett J.K."/>
            <person name="Geller-Mcgrath D.E."/>
            <person name="Sieber C.M.K."/>
            <person name="Emerson J.B."/>
            <person name="Anantharaman K."/>
            <person name="Thomas B.C."/>
            <person name="Malmstrom R."/>
            <person name="Stieglmeier M."/>
            <person name="Klingl A."/>
            <person name="Woyke T."/>
            <person name="Ryan C.M."/>
            <person name="Banfield J.F."/>
        </authorList>
    </citation>
    <scope>NUCLEOTIDE SEQUENCE [LARGE SCALE GENOMIC DNA]</scope>
</reference>
<dbReference type="PANTHER" id="PTHR33295:SF8">
    <property type="entry name" value="AAA+ ATPASE DOMAIN-CONTAINING PROTEIN"/>
    <property type="match status" value="1"/>
</dbReference>
<organism evidence="2 3">
    <name type="scientific">Candidatus Roizmanbacteria bacterium CG_4_8_14_3_um_filter_34_9</name>
    <dbReference type="NCBI Taxonomy" id="1974832"/>
    <lineage>
        <taxon>Bacteria</taxon>
        <taxon>Candidatus Roizmaniibacteriota</taxon>
    </lineage>
</organism>